<proteinExistence type="predicted"/>
<dbReference type="OrthoDB" id="8629576at2"/>
<organism evidence="1 2">
    <name type="scientific">Thioclava dalianensis</name>
    <dbReference type="NCBI Taxonomy" id="1185766"/>
    <lineage>
        <taxon>Bacteria</taxon>
        <taxon>Pseudomonadati</taxon>
        <taxon>Pseudomonadota</taxon>
        <taxon>Alphaproteobacteria</taxon>
        <taxon>Rhodobacterales</taxon>
        <taxon>Paracoccaceae</taxon>
        <taxon>Thioclava</taxon>
    </lineage>
</organism>
<comment type="caution">
    <text evidence="1">The sequence shown here is derived from an EMBL/GenBank/DDBJ whole genome shotgun (WGS) entry which is preliminary data.</text>
</comment>
<accession>A0A074TH13</accession>
<protein>
    <submittedName>
        <fullName evidence="1">Uncharacterized protein</fullName>
    </submittedName>
</protein>
<name>A0A074TH13_9RHOB</name>
<dbReference type="Proteomes" id="UP000027725">
    <property type="component" value="Unassembled WGS sequence"/>
</dbReference>
<reference evidence="1 2" key="1">
    <citation type="submission" date="2014-03" db="EMBL/GenBank/DDBJ databases">
        <title>The draft genome sequence of Thioclava dalianensis DLFJ1-1.</title>
        <authorList>
            <person name="Lai Q."/>
            <person name="Shao Z."/>
        </authorList>
    </citation>
    <scope>NUCLEOTIDE SEQUENCE [LARGE SCALE GENOMIC DNA]</scope>
    <source>
        <strain evidence="1 2">DLFJ1-1</strain>
    </source>
</reference>
<dbReference type="EMBL" id="JHEH01000038">
    <property type="protein sequence ID" value="KEP68298.1"/>
    <property type="molecule type" value="Genomic_DNA"/>
</dbReference>
<evidence type="ECO:0000313" key="1">
    <source>
        <dbReference type="EMBL" id="KEP68298.1"/>
    </source>
</evidence>
<dbReference type="AlphaFoldDB" id="A0A074TH13"/>
<keyword evidence="2" id="KW-1185">Reference proteome</keyword>
<evidence type="ECO:0000313" key="2">
    <source>
        <dbReference type="Proteomes" id="UP000027725"/>
    </source>
</evidence>
<sequence length="66" mass="7265">MHRAVLDPLGILSRHDKRQTGARAALNTLSAQQKPPAPPQTSYADYAELTDLAGHQAFSHRFEPDV</sequence>
<gene>
    <name evidence="1" type="ORF">DL1_12690</name>
</gene>
<dbReference type="RefSeq" id="WP_038068944.1">
    <property type="nucleotide sequence ID" value="NZ_FOVB01000006.1"/>
</dbReference>